<feature type="region of interest" description="Disordered" evidence="1">
    <location>
        <begin position="18"/>
        <end position="38"/>
    </location>
</feature>
<protein>
    <submittedName>
        <fullName evidence="2">Uncharacterized protein</fullName>
    </submittedName>
</protein>
<feature type="region of interest" description="Disordered" evidence="1">
    <location>
        <begin position="59"/>
        <end position="84"/>
    </location>
</feature>
<reference evidence="3" key="1">
    <citation type="submission" date="2017-01" db="EMBL/GenBank/DDBJ databases">
        <authorList>
            <person name="Varghese N."/>
            <person name="Submissions S."/>
        </authorList>
    </citation>
    <scope>NUCLEOTIDE SEQUENCE [LARGE SCALE GENOMIC DNA]</scope>
    <source>
        <strain evidence="3">ASpG1</strain>
    </source>
</reference>
<gene>
    <name evidence="2" type="ORF">SAMN05920897_10578</name>
</gene>
<feature type="compositionally biased region" description="Gly residues" evidence="1">
    <location>
        <begin position="74"/>
        <end position="84"/>
    </location>
</feature>
<accession>A0A1N6QWY8</accession>
<feature type="compositionally biased region" description="Basic and acidic residues" evidence="1">
    <location>
        <begin position="61"/>
        <end position="73"/>
    </location>
</feature>
<dbReference type="AlphaFoldDB" id="A0A1N6QWY8"/>
<sequence>MEPEGAVPQSAKREFRHFPGVHPANQPPVLEPPGVPAQAGMKISAGEAGAQYLKGYIPSGEFRKEGDPQRDNEGLGGGVEGRPW</sequence>
<dbReference type="EMBL" id="FTMS01000005">
    <property type="protein sequence ID" value="SIQ21022.1"/>
    <property type="molecule type" value="Genomic_DNA"/>
</dbReference>
<feature type="compositionally biased region" description="Pro residues" evidence="1">
    <location>
        <begin position="25"/>
        <end position="35"/>
    </location>
</feature>
<evidence type="ECO:0000256" key="1">
    <source>
        <dbReference type="SAM" id="MobiDB-lite"/>
    </source>
</evidence>
<name>A0A1N6QWY8_9SPIO</name>
<evidence type="ECO:0000313" key="2">
    <source>
        <dbReference type="EMBL" id="SIQ21022.1"/>
    </source>
</evidence>
<keyword evidence="3" id="KW-1185">Reference proteome</keyword>
<proteinExistence type="predicted"/>
<dbReference type="Proteomes" id="UP000186400">
    <property type="component" value="Unassembled WGS sequence"/>
</dbReference>
<organism evidence="2 3">
    <name type="scientific">Alkalispirochaeta americana</name>
    <dbReference type="NCBI Taxonomy" id="159291"/>
    <lineage>
        <taxon>Bacteria</taxon>
        <taxon>Pseudomonadati</taxon>
        <taxon>Spirochaetota</taxon>
        <taxon>Spirochaetia</taxon>
        <taxon>Spirochaetales</taxon>
        <taxon>Spirochaetaceae</taxon>
        <taxon>Alkalispirochaeta</taxon>
    </lineage>
</organism>
<evidence type="ECO:0000313" key="3">
    <source>
        <dbReference type="Proteomes" id="UP000186400"/>
    </source>
</evidence>